<reference evidence="1" key="1">
    <citation type="submission" date="2016-06" db="UniProtKB">
        <authorList>
            <consortium name="WormBaseParasite"/>
        </authorList>
    </citation>
    <scope>IDENTIFICATION</scope>
</reference>
<name>A0A183E0E2_9BILA</name>
<dbReference type="Pfam" id="PF10245">
    <property type="entry name" value="MRP-S22"/>
    <property type="match status" value="1"/>
</dbReference>
<dbReference type="PANTHER" id="PTHR13071">
    <property type="entry name" value="MITOCHONDRIAL 28S RIBOSOMAL PROTEIN S22"/>
    <property type="match status" value="1"/>
</dbReference>
<evidence type="ECO:0000313" key="1">
    <source>
        <dbReference type="WBParaSite" id="GPUH_0001445201-mRNA-1"/>
    </source>
</evidence>
<dbReference type="AlphaFoldDB" id="A0A183E0E2"/>
<dbReference type="WBParaSite" id="GPUH_0001445201-mRNA-1">
    <property type="protein sequence ID" value="GPUH_0001445201-mRNA-1"/>
    <property type="gene ID" value="GPUH_0001445201"/>
</dbReference>
<organism evidence="1">
    <name type="scientific">Gongylonema pulchrum</name>
    <dbReference type="NCBI Taxonomy" id="637853"/>
    <lineage>
        <taxon>Eukaryota</taxon>
        <taxon>Metazoa</taxon>
        <taxon>Ecdysozoa</taxon>
        <taxon>Nematoda</taxon>
        <taxon>Chromadorea</taxon>
        <taxon>Rhabditida</taxon>
        <taxon>Spirurina</taxon>
        <taxon>Spiruromorpha</taxon>
        <taxon>Spiruroidea</taxon>
        <taxon>Gongylonematidae</taxon>
        <taxon>Gongylonema</taxon>
    </lineage>
</organism>
<sequence length="268" mass="31273">LAKDPELECFDESKFVFTDLSFGLGVRIRSVVVRETDGTLRSASPEERDRMGRVYRGHPHRPVNEPQLFKQPYLQMALDRDDHEYVLDWACHYYLPDDPVFIELCHMIYDQTVEANKFANLHSTRHFGPFVFYLVLNKKFLPLLRFYAAEGRLVLIFRRLSFQYKDAANLIRLIKIIFPDEAWNRTMENADDQTVLQEYAKENEECEPVLQELLRARRSRQMRDKANANDSSETEDADTSAAQVSISFSFLYKSSGPPVIFSSKHFVT</sequence>
<dbReference type="GO" id="GO:0003735">
    <property type="term" value="F:structural constituent of ribosome"/>
    <property type="evidence" value="ECO:0007669"/>
    <property type="project" value="TreeGrafter"/>
</dbReference>
<accession>A0A183E0E2</accession>
<protein>
    <submittedName>
        <fullName evidence="1">Pre-mRNA-splicing factor 38</fullName>
    </submittedName>
</protein>
<proteinExistence type="predicted"/>
<dbReference type="PANTHER" id="PTHR13071:SF4">
    <property type="entry name" value="SMALL RIBOSOMAL SUBUNIT PROTEIN MS22"/>
    <property type="match status" value="1"/>
</dbReference>
<dbReference type="InterPro" id="IPR019374">
    <property type="entry name" value="Ribosomal_mS22"/>
</dbReference>
<dbReference type="GO" id="GO:0005763">
    <property type="term" value="C:mitochondrial small ribosomal subunit"/>
    <property type="evidence" value="ECO:0007669"/>
    <property type="project" value="TreeGrafter"/>
</dbReference>